<proteinExistence type="predicted"/>
<sequence>MNAMDSASPPTAMPVPTDALKEGVYESRDEIRKILRQSLQLTAEQGGRELFWLDSDFSEWPLSDEALLEALHRWALPHRRLHLLAMDYEALRRAHPRFVEWRRLHDHVIIAKSFDPADLDRSQPSPSGVLLAPGLLVFKQWSPVRASLTLRQAREEATVREWFDAIEQRSTDSFGSSTLGL</sequence>
<evidence type="ECO:0000313" key="2">
    <source>
        <dbReference type="Proteomes" id="UP001064933"/>
    </source>
</evidence>
<organism evidence="1 2">
    <name type="scientific">Roseateles amylovorans</name>
    <dbReference type="NCBI Taxonomy" id="2978473"/>
    <lineage>
        <taxon>Bacteria</taxon>
        <taxon>Pseudomonadati</taxon>
        <taxon>Pseudomonadota</taxon>
        <taxon>Betaproteobacteria</taxon>
        <taxon>Burkholderiales</taxon>
        <taxon>Sphaerotilaceae</taxon>
        <taxon>Roseateles</taxon>
    </lineage>
</organism>
<protein>
    <submittedName>
        <fullName evidence="1">Uncharacterized protein</fullName>
    </submittedName>
</protein>
<dbReference type="Proteomes" id="UP001064933">
    <property type="component" value="Chromosome"/>
</dbReference>
<gene>
    <name evidence="1" type="ORF">N4261_16460</name>
</gene>
<accession>A0ABY6AW54</accession>
<evidence type="ECO:0000313" key="1">
    <source>
        <dbReference type="EMBL" id="UXH76629.1"/>
    </source>
</evidence>
<reference evidence="1" key="1">
    <citation type="submission" date="2022-10" db="EMBL/GenBank/DDBJ databases">
        <title>Characterization and whole genome sequencing of a new Roseateles species, isolated from fresh water.</title>
        <authorList>
            <person name="Guliayeva D.Y."/>
            <person name="Akhremchuk A.E."/>
            <person name="Sikolenko M.A."/>
            <person name="Valentovich L.N."/>
            <person name="Sidarenka A.V."/>
        </authorList>
    </citation>
    <scope>NUCLEOTIDE SEQUENCE</scope>
    <source>
        <strain evidence="1">BIM B-1768</strain>
    </source>
</reference>
<keyword evidence="2" id="KW-1185">Reference proteome</keyword>
<dbReference type="RefSeq" id="WP_261756364.1">
    <property type="nucleotide sequence ID" value="NZ_CP104562.2"/>
</dbReference>
<name>A0ABY6AW54_9BURK</name>
<dbReference type="EMBL" id="CP104562">
    <property type="protein sequence ID" value="UXH76629.1"/>
    <property type="molecule type" value="Genomic_DNA"/>
</dbReference>